<dbReference type="EMBL" id="BGPR01164818">
    <property type="protein sequence ID" value="GBM09235.1"/>
    <property type="molecule type" value="Genomic_DNA"/>
</dbReference>
<protein>
    <submittedName>
        <fullName evidence="3">Uncharacterized protein</fullName>
    </submittedName>
</protein>
<dbReference type="EMBL" id="BGPR01164782">
    <property type="protein sequence ID" value="GBM09083.1"/>
    <property type="molecule type" value="Genomic_DNA"/>
</dbReference>
<dbReference type="EMBL" id="BGPR01164794">
    <property type="protein sequence ID" value="GBM09135.1"/>
    <property type="molecule type" value="Genomic_DNA"/>
</dbReference>
<accession>A0A4Y2D0S3</accession>
<dbReference type="AlphaFoldDB" id="A0A4Y2D0S3"/>
<dbReference type="Proteomes" id="UP000499080">
    <property type="component" value="Unassembled WGS sequence"/>
</dbReference>
<proteinExistence type="predicted"/>
<sequence length="96" mass="10920">MSWLQPVALPLLRNCCHPCLVKVVDTLTLEFESVVNVGKIREEDYKIVPSEPHDSTQACHLRSGKKDTIYSLEKLTANYLQQFYTCSSPLGVLFDF</sequence>
<evidence type="ECO:0000313" key="3">
    <source>
        <dbReference type="EMBL" id="GBM09135.1"/>
    </source>
</evidence>
<keyword evidence="5" id="KW-1185">Reference proteome</keyword>
<organism evidence="3 5">
    <name type="scientific">Araneus ventricosus</name>
    <name type="common">Orbweaver spider</name>
    <name type="synonym">Epeira ventricosa</name>
    <dbReference type="NCBI Taxonomy" id="182803"/>
    <lineage>
        <taxon>Eukaryota</taxon>
        <taxon>Metazoa</taxon>
        <taxon>Ecdysozoa</taxon>
        <taxon>Arthropoda</taxon>
        <taxon>Chelicerata</taxon>
        <taxon>Arachnida</taxon>
        <taxon>Araneae</taxon>
        <taxon>Araneomorphae</taxon>
        <taxon>Entelegynae</taxon>
        <taxon>Araneoidea</taxon>
        <taxon>Araneidae</taxon>
        <taxon>Araneus</taxon>
    </lineage>
</organism>
<comment type="caution">
    <text evidence="3">The sequence shown here is derived from an EMBL/GenBank/DDBJ whole genome shotgun (WGS) entry which is preliminary data.</text>
</comment>
<evidence type="ECO:0000313" key="5">
    <source>
        <dbReference type="Proteomes" id="UP000499080"/>
    </source>
</evidence>
<evidence type="ECO:0000313" key="1">
    <source>
        <dbReference type="EMBL" id="GBM09065.1"/>
    </source>
</evidence>
<reference evidence="3 5" key="1">
    <citation type="journal article" date="2019" name="Sci. Rep.">
        <title>Orb-weaving spider Araneus ventricosus genome elucidates the spidroin gene catalogue.</title>
        <authorList>
            <person name="Kono N."/>
            <person name="Nakamura H."/>
            <person name="Ohtoshi R."/>
            <person name="Moran D.A.P."/>
            <person name="Shinohara A."/>
            <person name="Yoshida Y."/>
            <person name="Fujiwara M."/>
            <person name="Mori M."/>
            <person name="Tomita M."/>
            <person name="Arakawa K."/>
        </authorList>
    </citation>
    <scope>NUCLEOTIDE SEQUENCE [LARGE SCALE GENOMIC DNA]</scope>
</reference>
<name>A0A4Y2D0S3_ARAVE</name>
<evidence type="ECO:0000313" key="2">
    <source>
        <dbReference type="EMBL" id="GBM09083.1"/>
    </source>
</evidence>
<gene>
    <name evidence="4" type="ORF">AVEN_179273_1</name>
    <name evidence="1" type="ORF">AVEN_240084_1</name>
    <name evidence="2" type="ORF">AVEN_266319_1</name>
    <name evidence="3" type="ORF">AVEN_53743_1</name>
</gene>
<dbReference type="EMBL" id="BGPR01164777">
    <property type="protein sequence ID" value="GBM09065.1"/>
    <property type="molecule type" value="Genomic_DNA"/>
</dbReference>
<evidence type="ECO:0000313" key="4">
    <source>
        <dbReference type="EMBL" id="GBM09235.1"/>
    </source>
</evidence>